<keyword evidence="2 3" id="KW-0040">ANK repeat</keyword>
<dbReference type="SMART" id="SM00248">
    <property type="entry name" value="ANK"/>
    <property type="match status" value="8"/>
</dbReference>
<reference evidence="5" key="1">
    <citation type="journal article" date="2012" name="MBio">
        <title>Comparative genome analysis of Trichophyton rubrum and related dermatophytes reveals candidate genes involved in infection.</title>
        <authorList>
            <person name="Martinez D.A."/>
            <person name="Oliver B.G."/>
            <person name="Graeser Y."/>
            <person name="Goldberg J.M."/>
            <person name="Li W."/>
            <person name="Martinez-Rossi N.M."/>
            <person name="Monod M."/>
            <person name="Shelest E."/>
            <person name="Barton R.C."/>
            <person name="Birch E."/>
            <person name="Brakhage A.A."/>
            <person name="Chen Z."/>
            <person name="Gurr S.J."/>
            <person name="Heiman D."/>
            <person name="Heitman J."/>
            <person name="Kosti I."/>
            <person name="Rossi A."/>
            <person name="Saif S."/>
            <person name="Samalova M."/>
            <person name="Saunders C.W."/>
            <person name="Shea T."/>
            <person name="Summerbell R.C."/>
            <person name="Xu J."/>
            <person name="Young S."/>
            <person name="Zeng Q."/>
            <person name="Birren B.W."/>
            <person name="Cuomo C.A."/>
            <person name="White T.C."/>
        </authorList>
    </citation>
    <scope>NUCLEOTIDE SEQUENCE [LARGE SCALE GENOMIC DNA]</scope>
    <source>
        <strain evidence="5">ATCC MYA-4604 / CBS 118893</strain>
    </source>
</reference>
<dbReference type="VEuPathDB" id="FungiDB:MGYG_02388"/>
<dbReference type="eggNOG" id="KOG0504">
    <property type="taxonomic scope" value="Eukaryota"/>
</dbReference>
<dbReference type="HOGENOM" id="CLU_506222_0_0_1"/>
<dbReference type="SUPFAM" id="SSF48403">
    <property type="entry name" value="Ankyrin repeat"/>
    <property type="match status" value="1"/>
</dbReference>
<dbReference type="OMA" id="FEYKCPG"/>
<dbReference type="PANTHER" id="PTHR23206:SF8">
    <property type="entry name" value="ANKYRIN REPEAT AND KH DOMAIN-CONTAINING 1"/>
    <property type="match status" value="1"/>
</dbReference>
<protein>
    <submittedName>
        <fullName evidence="4">Ankyrin repeat protein</fullName>
    </submittedName>
</protein>
<dbReference type="OrthoDB" id="5416940at2759"/>
<evidence type="ECO:0000313" key="4">
    <source>
        <dbReference type="EMBL" id="EFQ99377.1"/>
    </source>
</evidence>
<dbReference type="RefSeq" id="XP_003174860.1">
    <property type="nucleotide sequence ID" value="XM_003174812.1"/>
</dbReference>
<keyword evidence="5" id="KW-1185">Reference proteome</keyword>
<dbReference type="PROSITE" id="PS50088">
    <property type="entry name" value="ANK_REPEAT"/>
    <property type="match status" value="2"/>
</dbReference>
<dbReference type="Gene3D" id="1.25.40.20">
    <property type="entry name" value="Ankyrin repeat-containing domain"/>
    <property type="match status" value="3"/>
</dbReference>
<evidence type="ECO:0000313" key="5">
    <source>
        <dbReference type="Proteomes" id="UP000002669"/>
    </source>
</evidence>
<keyword evidence="1" id="KW-0677">Repeat</keyword>
<dbReference type="GeneID" id="10030161"/>
<dbReference type="Proteomes" id="UP000002669">
    <property type="component" value="Unassembled WGS sequence"/>
</dbReference>
<dbReference type="InParanoid" id="E4URF5"/>
<proteinExistence type="predicted"/>
<organism evidence="5">
    <name type="scientific">Arthroderma gypseum (strain ATCC MYA-4604 / CBS 118893)</name>
    <name type="common">Microsporum gypseum</name>
    <dbReference type="NCBI Taxonomy" id="535722"/>
    <lineage>
        <taxon>Eukaryota</taxon>
        <taxon>Fungi</taxon>
        <taxon>Dikarya</taxon>
        <taxon>Ascomycota</taxon>
        <taxon>Pezizomycotina</taxon>
        <taxon>Eurotiomycetes</taxon>
        <taxon>Eurotiomycetidae</taxon>
        <taxon>Onygenales</taxon>
        <taxon>Arthrodermataceae</taxon>
        <taxon>Nannizzia</taxon>
    </lineage>
</organism>
<dbReference type="Pfam" id="PF12796">
    <property type="entry name" value="Ank_2"/>
    <property type="match status" value="2"/>
</dbReference>
<evidence type="ECO:0000256" key="2">
    <source>
        <dbReference type="ARBA" id="ARBA00023043"/>
    </source>
</evidence>
<evidence type="ECO:0000256" key="1">
    <source>
        <dbReference type="ARBA" id="ARBA00022737"/>
    </source>
</evidence>
<feature type="repeat" description="ANK" evidence="3">
    <location>
        <begin position="204"/>
        <end position="232"/>
    </location>
</feature>
<dbReference type="InterPro" id="IPR051631">
    <property type="entry name" value="Ankyrin-KH/SAM_domain"/>
</dbReference>
<dbReference type="EMBL" id="DS989823">
    <property type="protein sequence ID" value="EFQ99377.1"/>
    <property type="molecule type" value="Genomic_DNA"/>
</dbReference>
<dbReference type="STRING" id="535722.E4URF5"/>
<evidence type="ECO:0000256" key="3">
    <source>
        <dbReference type="PROSITE-ProRule" id="PRU00023"/>
    </source>
</evidence>
<accession>E4URF5</accession>
<dbReference type="InterPro" id="IPR036770">
    <property type="entry name" value="Ankyrin_rpt-contain_sf"/>
</dbReference>
<dbReference type="PANTHER" id="PTHR23206">
    <property type="entry name" value="MASK PROTEIN"/>
    <property type="match status" value="1"/>
</dbReference>
<feature type="repeat" description="ANK" evidence="3">
    <location>
        <begin position="361"/>
        <end position="389"/>
    </location>
</feature>
<name>E4URF5_ARTGP</name>
<dbReference type="AlphaFoldDB" id="E4URF5"/>
<gene>
    <name evidence="4" type="ORF">MGYG_02388</name>
</gene>
<dbReference type="InterPro" id="IPR002110">
    <property type="entry name" value="Ankyrin_rpt"/>
</dbReference>
<sequence length="551" mass="61562">MDFYRFPNEIFTLIIEHLVLEVGFTKAVRLRLVDSHFDSAILFAICDRQIIDLFDPIIAMLNLITSPLLGRILLTKSRSKAATRIATLHVIATVNQELDKLIGCAQQHRHEQHLMISTAVAAYLRDDSKRHTARYLSEAEQVHSLMWGETRNEHLSVDDKLTAATIDKAHNLFCGAIVLGNLSLVKSLASSVDINTVNYYFGQPLGLAAIWGHIDIVRYLLDHGADPHWIAEQSKSIAICSIEAAYQLFEYKCPGGSALAAAALGGNNEIVSLLLEPEFRLSTLDREYCRAILYAARIGRPDLINLLLQVEGGSIRDDNYLREAMLWEAVCHNREKTVKLLLDHGANANENSYGTYGPGYPLLVAAKLGHVRLVRMLLNNGAHMCPDNPSNVPIVYAAQQGHVEVIKVLVDEYGEKLEHALTPAASRGQVHLVKYLLHRGVNVHHCEAYSLGVGLRALISAIQCRNLAIISMLADAGVPLNNDAHIYDDPMWMAKAHYTPWVFEHLLALGAEDRDYPGDHRIKYPSGMVYSQRQCGVLDTNPMTWRWQGRY</sequence>
<dbReference type="PROSITE" id="PS50297">
    <property type="entry name" value="ANK_REP_REGION"/>
    <property type="match status" value="1"/>
</dbReference>